<dbReference type="EMBL" id="KV427609">
    <property type="protein sequence ID" value="KZT10380.1"/>
    <property type="molecule type" value="Genomic_DNA"/>
</dbReference>
<dbReference type="GeneID" id="63825090"/>
<dbReference type="CDD" id="cd02181">
    <property type="entry name" value="GH16_fungal_Lam16A_glucanase"/>
    <property type="match status" value="1"/>
</dbReference>
<dbReference type="PANTHER" id="PTHR10963">
    <property type="entry name" value="GLYCOSYL HYDROLASE-RELATED"/>
    <property type="match status" value="1"/>
</dbReference>
<evidence type="ECO:0000256" key="2">
    <source>
        <dbReference type="SAM" id="SignalP"/>
    </source>
</evidence>
<protein>
    <submittedName>
        <fullName evidence="4">Glycoside hydrolase family 16 protein</fullName>
    </submittedName>
</protein>
<dbReference type="SUPFAM" id="SSF49899">
    <property type="entry name" value="Concanavalin A-like lectins/glucanases"/>
    <property type="match status" value="1"/>
</dbReference>
<evidence type="ECO:0000259" key="3">
    <source>
        <dbReference type="PROSITE" id="PS51762"/>
    </source>
</evidence>
<feature type="signal peptide" evidence="2">
    <location>
        <begin position="1"/>
        <end position="21"/>
    </location>
</feature>
<feature type="region of interest" description="Disordered" evidence="1">
    <location>
        <begin position="327"/>
        <end position="360"/>
    </location>
</feature>
<dbReference type="InParanoid" id="A0A165GI39"/>
<keyword evidence="5" id="KW-1185">Reference proteome</keyword>
<evidence type="ECO:0000313" key="4">
    <source>
        <dbReference type="EMBL" id="KZT10380.1"/>
    </source>
</evidence>
<dbReference type="InterPro" id="IPR050546">
    <property type="entry name" value="Glycosyl_Hydrlase_16"/>
</dbReference>
<feature type="chain" id="PRO_5007858159" evidence="2">
    <location>
        <begin position="22"/>
        <end position="385"/>
    </location>
</feature>
<dbReference type="FunFam" id="2.60.120.200:FF:000179">
    <property type="entry name" value="Unplaced genomic scaffold supercont1.19, whole genome shotgun sequence"/>
    <property type="match status" value="1"/>
</dbReference>
<reference evidence="4 5" key="1">
    <citation type="journal article" date="2016" name="Mol. Biol. Evol.">
        <title>Comparative Genomics of Early-Diverging Mushroom-Forming Fungi Provides Insights into the Origins of Lignocellulose Decay Capabilities.</title>
        <authorList>
            <person name="Nagy L.G."/>
            <person name="Riley R."/>
            <person name="Tritt A."/>
            <person name="Adam C."/>
            <person name="Daum C."/>
            <person name="Floudas D."/>
            <person name="Sun H."/>
            <person name="Yadav J.S."/>
            <person name="Pangilinan J."/>
            <person name="Larsson K.H."/>
            <person name="Matsuura K."/>
            <person name="Barry K."/>
            <person name="Labutti K."/>
            <person name="Kuo R."/>
            <person name="Ohm R.A."/>
            <person name="Bhattacharya S.S."/>
            <person name="Shirouzu T."/>
            <person name="Yoshinaga Y."/>
            <person name="Martin F.M."/>
            <person name="Grigoriev I.V."/>
            <person name="Hibbett D.S."/>
        </authorList>
    </citation>
    <scope>NUCLEOTIDE SEQUENCE [LARGE SCALE GENOMIC DNA]</scope>
    <source>
        <strain evidence="4 5">93-53</strain>
    </source>
</reference>
<feature type="compositionally biased region" description="Low complexity" evidence="1">
    <location>
        <begin position="329"/>
        <end position="355"/>
    </location>
</feature>
<evidence type="ECO:0000256" key="1">
    <source>
        <dbReference type="SAM" id="MobiDB-lite"/>
    </source>
</evidence>
<feature type="domain" description="GH16" evidence="3">
    <location>
        <begin position="7"/>
        <end position="283"/>
    </location>
</feature>
<dbReference type="Proteomes" id="UP000076871">
    <property type="component" value="Unassembled WGS sequence"/>
</dbReference>
<dbReference type="OrthoDB" id="192832at2759"/>
<keyword evidence="2" id="KW-0732">Signal</keyword>
<dbReference type="PROSITE" id="PS51762">
    <property type="entry name" value="GH16_2"/>
    <property type="match status" value="1"/>
</dbReference>
<dbReference type="InterPro" id="IPR000757">
    <property type="entry name" value="Beta-glucanase-like"/>
</dbReference>
<dbReference type="PANTHER" id="PTHR10963:SF24">
    <property type="entry name" value="GLYCOSIDASE C21B10.07-RELATED"/>
    <property type="match status" value="1"/>
</dbReference>
<dbReference type="Gene3D" id="2.60.120.200">
    <property type="match status" value="1"/>
</dbReference>
<dbReference type="Pfam" id="PF26113">
    <property type="entry name" value="GH16_XgeA"/>
    <property type="match status" value="1"/>
</dbReference>
<evidence type="ECO:0000313" key="5">
    <source>
        <dbReference type="Proteomes" id="UP000076871"/>
    </source>
</evidence>
<dbReference type="STRING" id="1314785.A0A165GI39"/>
<dbReference type="RefSeq" id="XP_040768120.1">
    <property type="nucleotide sequence ID" value="XM_040908061.1"/>
</dbReference>
<gene>
    <name evidence="4" type="ORF">LAESUDRAFT_721721</name>
</gene>
<sequence length="385" mass="41477">MLTAMLLLWAVLLSCVSSAVGYELLRDYSGENFFNGWDFYGYWDNLTLGNTTWVTEEAATQQKLAYINDAGNAIMRVDNFTTVAEGDKRNAVRITTQDYYDYGTLWILDAVHLPYGCSVWPAFWSMGHDWPVGGEIDIVEAINVMPNNQMALHTTEGCTHVTPSDQLGYSGGDDCGTGSGCIVSENAANSYESGFAAAGGGVFATQFDVTGIYMWFWSRPDIPDVIKNANSTSPMNISTWGDPHASYPNTTSCDLSTFFTEQQLIFDITLCGDWAGVPGIYDSECYAAGPAHNCYLDNVVGNGSNYDDAYFEVSYVRIYTTAAVLPSNSSSGASATSTSGDPTTSSTSATTPDPTLAQKSGASRIRGDAWLGLLAATVLTAFALF</sequence>
<dbReference type="AlphaFoldDB" id="A0A165GI39"/>
<accession>A0A165GI39</accession>
<dbReference type="InterPro" id="IPR013320">
    <property type="entry name" value="ConA-like_dom_sf"/>
</dbReference>
<proteinExistence type="predicted"/>
<dbReference type="GO" id="GO:0009251">
    <property type="term" value="P:glucan catabolic process"/>
    <property type="evidence" value="ECO:0007669"/>
    <property type="project" value="TreeGrafter"/>
</dbReference>
<name>A0A165GI39_9APHY</name>
<dbReference type="GO" id="GO:0004553">
    <property type="term" value="F:hydrolase activity, hydrolyzing O-glycosyl compounds"/>
    <property type="evidence" value="ECO:0007669"/>
    <property type="project" value="InterPro"/>
</dbReference>
<keyword evidence="4" id="KW-0378">Hydrolase</keyword>
<organism evidence="4 5">
    <name type="scientific">Laetiporus sulphureus 93-53</name>
    <dbReference type="NCBI Taxonomy" id="1314785"/>
    <lineage>
        <taxon>Eukaryota</taxon>
        <taxon>Fungi</taxon>
        <taxon>Dikarya</taxon>
        <taxon>Basidiomycota</taxon>
        <taxon>Agaricomycotina</taxon>
        <taxon>Agaricomycetes</taxon>
        <taxon>Polyporales</taxon>
        <taxon>Laetiporus</taxon>
    </lineage>
</organism>